<sequence>MKASEMIAAALASIENLSQFVRDDGANYLADARNTLAVALDTSRAEEAAPQAAPIDGAAVLDAVHAVGAAVAALPAPVEPVAPVDHTADVLAAIAAVSAKVDALKPAGA</sequence>
<dbReference type="EMBL" id="SNVI01000002">
    <property type="protein sequence ID" value="TFE41528.1"/>
    <property type="molecule type" value="Genomic_DNA"/>
</dbReference>
<reference evidence="1 2" key="1">
    <citation type="submission" date="2019-03" db="EMBL/GenBank/DDBJ databases">
        <title>Complete Genome Sequence of Paraburkholderia dipogonis ICMP 19430T, a Nitrogen-fixing Symbiont of the South African Invasive Legume Dipogon lignosus in New Zealand.</title>
        <authorList>
            <person name="De Meyer S.E."/>
        </authorList>
    </citation>
    <scope>NUCLEOTIDE SEQUENCE [LARGE SCALE GENOMIC DNA]</scope>
    <source>
        <strain evidence="1 2">ICMP 19430</strain>
    </source>
</reference>
<dbReference type="RefSeq" id="WP_134464640.1">
    <property type="nucleotide sequence ID" value="NZ_JBHSXU010000002.1"/>
</dbReference>
<comment type="caution">
    <text evidence="1">The sequence shown here is derived from an EMBL/GenBank/DDBJ whole genome shotgun (WGS) entry which is preliminary data.</text>
</comment>
<proteinExistence type="predicted"/>
<dbReference type="Proteomes" id="UP000297385">
    <property type="component" value="Unassembled WGS sequence"/>
</dbReference>
<gene>
    <name evidence="1" type="ORF">E2553_33235</name>
</gene>
<dbReference type="AlphaFoldDB" id="A0A4Y8MVV7"/>
<evidence type="ECO:0000313" key="2">
    <source>
        <dbReference type="Proteomes" id="UP000297385"/>
    </source>
</evidence>
<accession>A0A4Y8MVV7</accession>
<protein>
    <submittedName>
        <fullName evidence="1">Uncharacterized protein</fullName>
    </submittedName>
</protein>
<dbReference type="GeneID" id="97309666"/>
<organism evidence="1 2">
    <name type="scientific">Paraburkholderia dipogonis</name>
    <dbReference type="NCBI Taxonomy" id="1211383"/>
    <lineage>
        <taxon>Bacteria</taxon>
        <taxon>Pseudomonadati</taxon>
        <taxon>Pseudomonadota</taxon>
        <taxon>Betaproteobacteria</taxon>
        <taxon>Burkholderiales</taxon>
        <taxon>Burkholderiaceae</taxon>
        <taxon>Paraburkholderia</taxon>
    </lineage>
</organism>
<evidence type="ECO:0000313" key="1">
    <source>
        <dbReference type="EMBL" id="TFE41528.1"/>
    </source>
</evidence>
<name>A0A4Y8MVV7_9BURK</name>